<dbReference type="EMBL" id="CM039429">
    <property type="protein sequence ID" value="KAI4348249.1"/>
    <property type="molecule type" value="Genomic_DNA"/>
</dbReference>
<protein>
    <submittedName>
        <fullName evidence="1">Uncharacterized protein</fullName>
    </submittedName>
</protein>
<evidence type="ECO:0000313" key="2">
    <source>
        <dbReference type="Proteomes" id="UP000828941"/>
    </source>
</evidence>
<comment type="caution">
    <text evidence="1">The sequence shown here is derived from an EMBL/GenBank/DDBJ whole genome shotgun (WGS) entry which is preliminary data.</text>
</comment>
<gene>
    <name evidence="1" type="ORF">L6164_008994</name>
</gene>
<name>A0ACB9PJW6_BAUVA</name>
<proteinExistence type="predicted"/>
<accession>A0ACB9PJW6</accession>
<dbReference type="Proteomes" id="UP000828941">
    <property type="component" value="Chromosome 4"/>
</dbReference>
<sequence length="813" mass="93745">MEGTGPDKKNQSQENNVEIECQTSPEVENNVEQEGQSHKGSSLADSIMAVDMEHECPSPNACSIGDSQMDVIDESQKSEIRSDNKFQIDLDSRQLSQSPTIPIINILNTNAAEKDREEIYVEPKIGIEFDSEDQAYKCYSRYAVLQGFSIRKDFLNKSRVSGAVVSRRYTCSRQGYRSNKQNGGMRKSQQETRTGCLAHMTIARQPNGKYSVLHLETEHNHELVTPSTAHMLPSHKRLSFAQAVEATIMNDSGLDGVPKLGMGFDTEDHAYEFYNAYAGRVGFNVRKDYVNKSKVDGGVASRRFLCSREGFRQKDKRDTNIKRPRKETRTGCSAQLVISRQPDGIYRVTHFEEKHNHELVATCIVHTLRSQERLGTTQAVEDGSNVLHKSASESFHNTVGVFNDPGYGPINYEHKLPFKRTRDMKDGEVEKMKQHFQIKRSKNPSFFYAFQLDADVEITNIFWADAKMIVDYNYFGDVVCFNSSYRYYKDSRPFTPFLGINNHKQMVIFGAALLYDETIESFKWLFRIFIEAMSGRKPKTILTGQDAVIAEAINSILPEATLRICAWHVYQDVLKQLNHLLVGSSSFVNDLSSCFFDHEEEEDFVNAWNALLDMYDLRENEWLHQIFESRDRWAIAYGRHIFCADVTSVLLLENHTGNLKKCLKNDYDVLPFFKYLSKVMNDWNYKEIEANYGMRQHVPELMGDVILLKHARDPYTPKIFELFQQEYETCLNLVVKDSREIGSLYEYKVSLYEQVREYRVTFDPSDETVTCSCMKFEYMGVLCSHALKVLDYRNVRILPARYILKRWTKDARV</sequence>
<evidence type="ECO:0000313" key="1">
    <source>
        <dbReference type="EMBL" id="KAI4348249.1"/>
    </source>
</evidence>
<organism evidence="1 2">
    <name type="scientific">Bauhinia variegata</name>
    <name type="common">Purple orchid tree</name>
    <name type="synonym">Phanera variegata</name>
    <dbReference type="NCBI Taxonomy" id="167791"/>
    <lineage>
        <taxon>Eukaryota</taxon>
        <taxon>Viridiplantae</taxon>
        <taxon>Streptophyta</taxon>
        <taxon>Embryophyta</taxon>
        <taxon>Tracheophyta</taxon>
        <taxon>Spermatophyta</taxon>
        <taxon>Magnoliopsida</taxon>
        <taxon>eudicotyledons</taxon>
        <taxon>Gunneridae</taxon>
        <taxon>Pentapetalae</taxon>
        <taxon>rosids</taxon>
        <taxon>fabids</taxon>
        <taxon>Fabales</taxon>
        <taxon>Fabaceae</taxon>
        <taxon>Cercidoideae</taxon>
        <taxon>Cercideae</taxon>
        <taxon>Bauhiniinae</taxon>
        <taxon>Bauhinia</taxon>
    </lineage>
</organism>
<keyword evidence="2" id="KW-1185">Reference proteome</keyword>
<reference evidence="1 2" key="1">
    <citation type="journal article" date="2022" name="DNA Res.">
        <title>Chromosomal-level genome assembly of the orchid tree Bauhinia variegata (Leguminosae; Cercidoideae) supports the allotetraploid origin hypothesis of Bauhinia.</title>
        <authorList>
            <person name="Zhong Y."/>
            <person name="Chen Y."/>
            <person name="Zheng D."/>
            <person name="Pang J."/>
            <person name="Liu Y."/>
            <person name="Luo S."/>
            <person name="Meng S."/>
            <person name="Qian L."/>
            <person name="Wei D."/>
            <person name="Dai S."/>
            <person name="Zhou R."/>
        </authorList>
    </citation>
    <scope>NUCLEOTIDE SEQUENCE [LARGE SCALE GENOMIC DNA]</scope>
    <source>
        <strain evidence="1">BV-YZ2020</strain>
    </source>
</reference>